<proteinExistence type="predicted"/>
<organism evidence="1">
    <name type="scientific">viral metagenome</name>
    <dbReference type="NCBI Taxonomy" id="1070528"/>
    <lineage>
        <taxon>unclassified sequences</taxon>
        <taxon>metagenomes</taxon>
        <taxon>organismal metagenomes</taxon>
    </lineage>
</organism>
<name>A0A6C0J3Q4_9ZZZZ</name>
<reference evidence="1" key="1">
    <citation type="journal article" date="2020" name="Nature">
        <title>Giant virus diversity and host interactions through global metagenomics.</title>
        <authorList>
            <person name="Schulz F."/>
            <person name="Roux S."/>
            <person name="Paez-Espino D."/>
            <person name="Jungbluth S."/>
            <person name="Walsh D.A."/>
            <person name="Denef V.J."/>
            <person name="McMahon K.D."/>
            <person name="Konstantinidis K.T."/>
            <person name="Eloe-Fadrosh E.A."/>
            <person name="Kyrpides N.C."/>
            <person name="Woyke T."/>
        </authorList>
    </citation>
    <scope>NUCLEOTIDE SEQUENCE</scope>
    <source>
        <strain evidence="1">GVMAG-M-3300025699-48</strain>
    </source>
</reference>
<evidence type="ECO:0000313" key="1">
    <source>
        <dbReference type="EMBL" id="QHT99410.1"/>
    </source>
</evidence>
<protein>
    <submittedName>
        <fullName evidence="1">Uncharacterized protein</fullName>
    </submittedName>
</protein>
<accession>A0A6C0J3Q4</accession>
<dbReference type="EMBL" id="MN740307">
    <property type="protein sequence ID" value="QHT99410.1"/>
    <property type="molecule type" value="Genomic_DNA"/>
</dbReference>
<dbReference type="AlphaFoldDB" id="A0A6C0J3Q4"/>
<sequence length="99" mass="11906">MVNNILQYYIYNYQFYSINFPLEWAINHYDGTGPLQCKKCEYNGCKYGIFYEYCNDCQLFQYNSKRITTEYRRERSRYLRGNYNSSVAPILESYGVMGS</sequence>